<reference evidence="4 5" key="1">
    <citation type="submission" date="2024-02" db="EMBL/GenBank/DDBJ databases">
        <authorList>
            <person name="Chen Y."/>
            <person name="Shah S."/>
            <person name="Dougan E. K."/>
            <person name="Thang M."/>
            <person name="Chan C."/>
        </authorList>
    </citation>
    <scope>NUCLEOTIDE SEQUENCE [LARGE SCALE GENOMIC DNA]</scope>
</reference>
<keyword evidence="5" id="KW-1185">Reference proteome</keyword>
<dbReference type="Proteomes" id="UP001642464">
    <property type="component" value="Unassembled WGS sequence"/>
</dbReference>
<feature type="compositionally biased region" description="Low complexity" evidence="2">
    <location>
        <begin position="1710"/>
        <end position="1721"/>
    </location>
</feature>
<sequence>MATYILRRPAWYAALLDLDEHLKLPESILAEQILSNAGISTDHQLLIRSALAGDLTVEKVNQELITQHSKVHERADHSFRGGKGRFPFGNTRNWRDRGKGSNHRSYMAEDTYAGDEWWPYETAETYHGDYDLEQGWHDEEFELIEEFTEHDTLAMMAAEGVDLDDEESMEYAADIIQAEHEAYLTRNFAAYKGFKGFKGKGKNAPRQFHVQGQLSLSERQQKIAQLKEKTTCRRCGQVGHWSNDPTCPKGKGKGKSKSSSSSSTSAGPGKGGKKDGSNRTVYFSVRSNVEEDDNPPQVYMAMRYNKVPPPSSLEDGTTISSPSSTPWSMVEAEQRLQEASNELVLTQEDLDMAMLREALGGHLPQDEPPPQALQQEAANPEHRGLGSVFRGISSLFGGHQPAYPLPGDFQDMPRMDMDLEAEMSGQFAIEDRFPQYFAEEDAAQKRRDERADLSVTSHQMAKDQAEKAKQDACRHQNTTTSGSNAYYFRKTCKDCNKILEKTKRTSEHTTSSSTTDKPKSSCPHHNVSWHGTNGHRWKQTCKDCGDVKTGPVAKKDAEETGTSSQTRAMPRVYTGTMNISNVGIMMHLFEVAMKMKEDHFAGPDGELPIDEIISALEVSISVANRRPAPFADTATTTSKTASKKSMACTMTPNGGTLEDKLNAEGTQIVNFGSYKNATFHRAWKDQAYVKWCLDHTTPSSSPGQKKLAGYFREMKANHMPTEDTPSPTAYMAARKKPDGSENDLLAILDTGCNATCHGASWLQAYYKATGSEPPPLEPVSGGGMRGIGGSMKLSGQRTLELSFELENGNFARGTMTSFEIEDSDAPLLLSIGTQRQLGFVIDLNKKTVDSEVLGSQVKLGEIAEPYYKNDHITENDLTKKEYDGAPQVPEPQEEDIQLTPEVHLAFDEITSKKTFTKGQRKHFVSEVKEVQNADKHMWGTLRTKLNRPKILPKGCRTFLFEVFAGTALLSMMAAEAGYAVSQPCDILLDGSNLLNASERAKIEAVIDSDDPYCVSFSPVCGPWSPLQQLSVAKDPSYAQKLGELRKLWYPVCKWIVKIIRQRVARGRQVLFEQPWPSKMWQTLVFQRLLADQIEDGMTGEPLTVNYIDQCVFGLKDEQTGLPHKKPTGIMTASQGVKHYLNRECSGDHQHQPLEGGNRTKKAQCWPHELCRAFLQGLQDELEHTYSKYAFPAEFSLEEEQPFGTLDRIYNPEDEAIVPLPPRLDEVELHQEESRDELAGCSSQDHLRRQEWKKLPLAKRVAVRRLQQMTGHASSSAMARMLKLAKADPEVLSRLKHFRCETCQHLKKPEPTPVVKPPSLYTFNYEITADCFECRDALGNRFTVLSIVCMGTLFHGAWVVSDAGGNPSSLKCAEIFRDHWFALFGPPKFLTVDRGLANRGQLASFMQSQGVHIRYAGTEAAHQIGRAERQGSILKEVIHRTVTSRNLVGGQAMRMAVAESTFVKNARINHGGFAPSQWVLGKLPTEITSLSTEATMDALGVPIVINEENVRPAAPGEVLAKQVTELKPARKRKRSVLDAGQDDTPFGDDLVLAPPDDGPDEQGSYFDLGGIGGSGSGGGRAEPVQEPATAAAEPNAPPQASQEPDVPTPPGLPQPTEPPEDRRRPPEVPIEELEMSEYVPTSPPSGDVEWDDFQDLLDDLHLTGDVEAGSRHQSVEEPDGERDPPAATTPMEMTTPLQAALRRSPDQLDGIPSSRTISRSPRGLYAKQSQKEHQQADHFSNFLARRAPKKKNQKRGNKELVYARETPEVREGIYKAREKEWGNWMNFEACDVMKPADQKITYKWHMFRFEEAQLLSITDASHAADFDVSQSGQRMGLRSQSGRILAMAGPSFWADGGGDIALLSWKST</sequence>
<feature type="region of interest" description="Disordered" evidence="2">
    <location>
        <begin position="307"/>
        <end position="327"/>
    </location>
</feature>
<dbReference type="InterPro" id="IPR012337">
    <property type="entry name" value="RNaseH-like_sf"/>
</dbReference>
<dbReference type="InterPro" id="IPR001584">
    <property type="entry name" value="Integrase_cat-core"/>
</dbReference>
<evidence type="ECO:0000256" key="1">
    <source>
        <dbReference type="SAM" id="Coils"/>
    </source>
</evidence>
<feature type="compositionally biased region" description="Low complexity" evidence="2">
    <location>
        <begin position="317"/>
        <end position="327"/>
    </location>
</feature>
<comment type="caution">
    <text evidence="4">The sequence shown here is derived from an EMBL/GenBank/DDBJ whole genome shotgun (WGS) entry which is preliminary data.</text>
</comment>
<proteinExistence type="predicted"/>
<feature type="region of interest" description="Disordered" evidence="2">
    <location>
        <begin position="503"/>
        <end position="533"/>
    </location>
</feature>
<feature type="compositionally biased region" description="Pro residues" evidence="2">
    <location>
        <begin position="1605"/>
        <end position="1616"/>
    </location>
</feature>
<feature type="compositionally biased region" description="Low complexity" evidence="2">
    <location>
        <begin position="257"/>
        <end position="267"/>
    </location>
</feature>
<dbReference type="Gene3D" id="3.30.420.10">
    <property type="entry name" value="Ribonuclease H-like superfamily/Ribonuclease H"/>
    <property type="match status" value="1"/>
</dbReference>
<feature type="region of interest" description="Disordered" evidence="2">
    <location>
        <begin position="1667"/>
        <end position="1757"/>
    </location>
</feature>
<feature type="compositionally biased region" description="Low complexity" evidence="2">
    <location>
        <begin position="1584"/>
        <end position="1604"/>
    </location>
</feature>
<feature type="compositionally biased region" description="Low complexity" evidence="2">
    <location>
        <begin position="1684"/>
        <end position="1695"/>
    </location>
</feature>
<evidence type="ECO:0000313" key="4">
    <source>
        <dbReference type="EMBL" id="CAK9087913.1"/>
    </source>
</evidence>
<protein>
    <submittedName>
        <fullName evidence="4">Copia protein</fullName>
    </submittedName>
</protein>
<gene>
    <name evidence="4" type="ORF">SCF082_LOCUS41544</name>
</gene>
<evidence type="ECO:0000313" key="5">
    <source>
        <dbReference type="Proteomes" id="UP001642464"/>
    </source>
</evidence>
<feature type="region of interest" description="Disordered" evidence="2">
    <location>
        <begin position="237"/>
        <end position="279"/>
    </location>
</feature>
<accession>A0ABP0QI50</accession>
<keyword evidence="1" id="KW-0175">Coiled coil</keyword>
<feature type="domain" description="Integrase catalytic" evidence="3">
    <location>
        <begin position="1313"/>
        <end position="1491"/>
    </location>
</feature>
<organism evidence="4 5">
    <name type="scientific">Durusdinium trenchii</name>
    <dbReference type="NCBI Taxonomy" id="1381693"/>
    <lineage>
        <taxon>Eukaryota</taxon>
        <taxon>Sar</taxon>
        <taxon>Alveolata</taxon>
        <taxon>Dinophyceae</taxon>
        <taxon>Suessiales</taxon>
        <taxon>Symbiodiniaceae</taxon>
        <taxon>Durusdinium</taxon>
    </lineage>
</organism>
<dbReference type="EMBL" id="CAXAMM010039638">
    <property type="protein sequence ID" value="CAK9087913.1"/>
    <property type="molecule type" value="Genomic_DNA"/>
</dbReference>
<name>A0ABP0QI50_9DINO</name>
<dbReference type="InterPro" id="IPR036397">
    <property type="entry name" value="RNaseH_sf"/>
</dbReference>
<evidence type="ECO:0000256" key="2">
    <source>
        <dbReference type="SAM" id="MobiDB-lite"/>
    </source>
</evidence>
<dbReference type="SUPFAM" id="SSF53098">
    <property type="entry name" value="Ribonuclease H-like"/>
    <property type="match status" value="1"/>
</dbReference>
<evidence type="ECO:0000259" key="3">
    <source>
        <dbReference type="PROSITE" id="PS50994"/>
    </source>
</evidence>
<feature type="compositionally biased region" description="Basic residues" evidence="2">
    <location>
        <begin position="1745"/>
        <end position="1754"/>
    </location>
</feature>
<feature type="non-terminal residue" evidence="4">
    <location>
        <position position="1867"/>
    </location>
</feature>
<dbReference type="PROSITE" id="PS50994">
    <property type="entry name" value="INTEGRASE"/>
    <property type="match status" value="1"/>
</dbReference>
<feature type="coiled-coil region" evidence="1">
    <location>
        <begin position="329"/>
        <end position="356"/>
    </location>
</feature>
<feature type="compositionally biased region" description="Gly residues" evidence="2">
    <location>
        <begin position="1568"/>
        <end position="1579"/>
    </location>
</feature>
<feature type="region of interest" description="Disordered" evidence="2">
    <location>
        <begin position="1527"/>
        <end position="1650"/>
    </location>
</feature>